<keyword evidence="3" id="KW-1185">Reference proteome</keyword>
<gene>
    <name evidence="2" type="ORF">BEN49_04560</name>
</gene>
<reference evidence="2 3" key="1">
    <citation type="submission" date="2016-08" db="EMBL/GenBank/DDBJ databases">
        <title>Hymenobacter coccineus sp. nov., Hymenobacter lapidarius sp. nov. and Hymenobacter glacialis sp. nov., isolated from Antarctic soil.</title>
        <authorList>
            <person name="Sedlacek I."/>
            <person name="Kralova S."/>
            <person name="Kyrova K."/>
            <person name="Maslanova I."/>
            <person name="Stankova E."/>
            <person name="Vrbovska V."/>
            <person name="Nemec M."/>
            <person name="Bartak M."/>
            <person name="Svec P."/>
            <person name="Busse H.-J."/>
            <person name="Pantucek R."/>
        </authorList>
    </citation>
    <scope>NUCLEOTIDE SEQUENCE [LARGE SCALE GENOMIC DNA]</scope>
    <source>
        <strain evidence="2 3">CCM 8649</strain>
    </source>
</reference>
<feature type="region of interest" description="Disordered" evidence="1">
    <location>
        <begin position="67"/>
        <end position="106"/>
    </location>
</feature>
<name>A0A1G1TL91_9BACT</name>
<dbReference type="Proteomes" id="UP000177506">
    <property type="component" value="Unassembled WGS sequence"/>
</dbReference>
<protein>
    <submittedName>
        <fullName evidence="2">Uncharacterized protein</fullName>
    </submittedName>
</protein>
<evidence type="ECO:0000313" key="2">
    <source>
        <dbReference type="EMBL" id="OGX91654.1"/>
    </source>
</evidence>
<comment type="caution">
    <text evidence="2">The sequence shown here is derived from an EMBL/GenBank/DDBJ whole genome shotgun (WGS) entry which is preliminary data.</text>
</comment>
<evidence type="ECO:0000256" key="1">
    <source>
        <dbReference type="SAM" id="MobiDB-lite"/>
    </source>
</evidence>
<proteinExistence type="predicted"/>
<dbReference type="EMBL" id="MDZA01000044">
    <property type="protein sequence ID" value="OGX91654.1"/>
    <property type="molecule type" value="Genomic_DNA"/>
</dbReference>
<feature type="compositionally biased region" description="Basic residues" evidence="1">
    <location>
        <begin position="97"/>
        <end position="106"/>
    </location>
</feature>
<organism evidence="2 3">
    <name type="scientific">Hymenobacter coccineus</name>
    <dbReference type="NCBI Taxonomy" id="1908235"/>
    <lineage>
        <taxon>Bacteria</taxon>
        <taxon>Pseudomonadati</taxon>
        <taxon>Bacteroidota</taxon>
        <taxon>Cytophagia</taxon>
        <taxon>Cytophagales</taxon>
        <taxon>Hymenobacteraceae</taxon>
        <taxon>Hymenobacter</taxon>
    </lineage>
</organism>
<accession>A0A1G1TL91</accession>
<sequence>MPHNNCVILFFDNMALNFDEFQKVVESAQQADAVKADLKRALKKVTSALDALQGALGDMENVLADDYVATPKERKPRQLRAPKAENAGDASSVTGKKPGRPKKSAE</sequence>
<dbReference type="AlphaFoldDB" id="A0A1G1TL91"/>
<evidence type="ECO:0000313" key="3">
    <source>
        <dbReference type="Proteomes" id="UP000177506"/>
    </source>
</evidence>